<evidence type="ECO:0000256" key="2">
    <source>
        <dbReference type="ARBA" id="ARBA00007843"/>
    </source>
</evidence>
<feature type="region of interest" description="Disordered" evidence="8">
    <location>
        <begin position="316"/>
        <end position="362"/>
    </location>
</feature>
<dbReference type="GO" id="GO:0009738">
    <property type="term" value="P:abscisic acid-activated signaling pathway"/>
    <property type="evidence" value="ECO:0007669"/>
    <property type="project" value="TreeGrafter"/>
</dbReference>
<proteinExistence type="inferred from homology"/>
<dbReference type="EMBL" id="JAVXUO010001092">
    <property type="protein sequence ID" value="KAK2986102.1"/>
    <property type="molecule type" value="Genomic_DNA"/>
</dbReference>
<dbReference type="SUPFAM" id="SSF82153">
    <property type="entry name" value="FAS1 domain"/>
    <property type="match status" value="2"/>
</dbReference>
<evidence type="ECO:0000313" key="11">
    <source>
        <dbReference type="EMBL" id="KAK2986102.1"/>
    </source>
</evidence>
<dbReference type="Proteomes" id="UP001187471">
    <property type="component" value="Unassembled WGS sequence"/>
</dbReference>
<evidence type="ECO:0000256" key="5">
    <source>
        <dbReference type="ARBA" id="ARBA00022729"/>
    </source>
</evidence>
<protein>
    <recommendedName>
        <fullName evidence="10">FAS1 domain-containing protein</fullName>
    </recommendedName>
</protein>
<dbReference type="InterPro" id="IPR033254">
    <property type="entry name" value="Plant_FLA"/>
</dbReference>
<evidence type="ECO:0000256" key="3">
    <source>
        <dbReference type="ARBA" id="ARBA00022475"/>
    </source>
</evidence>
<sequence length="384" mass="40657">MATPHISHFTPTTLSYFLLLSLFTPILSLNITTLLSPYPDLSDFASLLSSTSVAADLSRRSSLTLLAVPNPFLRILPSPSPTSLADVLRYHVLLQYLSAPDLSSIPPPASSLPPSSRPPPAPPATPDPTTLPATPRPMNALLIPYGFDLMASETRPPLGLNITKALTDGHNFNVAASMLAASGVVQEFEADEGGAGITLFVPTDEAFADLPPTARFQSLPADKKATVLRFHVLHSYYPLGSLESIVNPVQPTLATEDMGAGSFTLNISRVNRSVAIDTGIVQASVTQTVFDQNPVAIFGVSRVLLPREIFVRDPIPISTSKPTTGGAQPPDVSPSPVNSPGAFGPSSHLSSPPGFREEMKSQGLKMGVQSSDLALFCIGLYLLV</sequence>
<evidence type="ECO:0000259" key="10">
    <source>
        <dbReference type="PROSITE" id="PS50213"/>
    </source>
</evidence>
<evidence type="ECO:0000256" key="1">
    <source>
        <dbReference type="ARBA" id="ARBA00004609"/>
    </source>
</evidence>
<evidence type="ECO:0000256" key="9">
    <source>
        <dbReference type="SAM" id="SignalP"/>
    </source>
</evidence>
<feature type="chain" id="PRO_5041638623" description="FAS1 domain-containing protein" evidence="9">
    <location>
        <begin position="29"/>
        <end position="384"/>
    </location>
</feature>
<keyword evidence="4" id="KW-0325">Glycoprotein</keyword>
<feature type="compositionally biased region" description="Pro residues" evidence="8">
    <location>
        <begin position="106"/>
        <end position="126"/>
    </location>
</feature>
<dbReference type="InterPro" id="IPR036378">
    <property type="entry name" value="FAS1_dom_sf"/>
</dbReference>
<dbReference type="FunFam" id="2.30.180.10:FF:000013">
    <property type="entry name" value="Fasciclin-like arabinogalactan protein 4"/>
    <property type="match status" value="1"/>
</dbReference>
<dbReference type="GO" id="GO:0048354">
    <property type="term" value="P:mucilage biosynthetic process involved in seed coat development"/>
    <property type="evidence" value="ECO:0007669"/>
    <property type="project" value="TreeGrafter"/>
</dbReference>
<reference evidence="11" key="1">
    <citation type="submission" date="2022-12" db="EMBL/GenBank/DDBJ databases">
        <title>Draft genome assemblies for two species of Escallonia (Escalloniales).</title>
        <authorList>
            <person name="Chanderbali A."/>
            <person name="Dervinis C."/>
            <person name="Anghel I."/>
            <person name="Soltis D."/>
            <person name="Soltis P."/>
            <person name="Zapata F."/>
        </authorList>
    </citation>
    <scope>NUCLEOTIDE SEQUENCE</scope>
    <source>
        <strain evidence="11">UCBG92.1500</strain>
        <tissue evidence="11">Leaf</tissue>
    </source>
</reference>
<keyword evidence="5 9" id="KW-0732">Signal</keyword>
<feature type="signal peptide" evidence="9">
    <location>
        <begin position="1"/>
        <end position="28"/>
    </location>
</feature>
<dbReference type="InterPro" id="IPR000782">
    <property type="entry name" value="FAS1_domain"/>
</dbReference>
<gene>
    <name evidence="11" type="ORF">RJ640_003757</name>
</gene>
<keyword evidence="12" id="KW-1185">Reference proteome</keyword>
<dbReference type="Pfam" id="PF02469">
    <property type="entry name" value="Fasciclin"/>
    <property type="match status" value="1"/>
</dbReference>
<accession>A0AA88USI4</accession>
<dbReference type="AlphaFoldDB" id="A0AA88USI4"/>
<dbReference type="GO" id="GO:0098552">
    <property type="term" value="C:side of membrane"/>
    <property type="evidence" value="ECO:0007669"/>
    <property type="project" value="UniProtKB-KW"/>
</dbReference>
<dbReference type="GO" id="GO:0005886">
    <property type="term" value="C:plasma membrane"/>
    <property type="evidence" value="ECO:0007669"/>
    <property type="project" value="UniProtKB-SubCell"/>
</dbReference>
<dbReference type="SMART" id="SM00554">
    <property type="entry name" value="FAS1"/>
    <property type="match status" value="1"/>
</dbReference>
<keyword evidence="6" id="KW-0472">Membrane</keyword>
<evidence type="ECO:0000256" key="7">
    <source>
        <dbReference type="ARBA" id="ARBA00023288"/>
    </source>
</evidence>
<feature type="domain" description="FAS1" evidence="10">
    <location>
        <begin position="159"/>
        <end position="304"/>
    </location>
</feature>
<feature type="compositionally biased region" description="Polar residues" evidence="8">
    <location>
        <begin position="317"/>
        <end position="326"/>
    </location>
</feature>
<evidence type="ECO:0000313" key="12">
    <source>
        <dbReference type="Proteomes" id="UP001187471"/>
    </source>
</evidence>
<comment type="subcellular location">
    <subcellularLocation>
        <location evidence="1">Cell membrane</location>
        <topology evidence="1">Lipid-anchor</topology>
        <topology evidence="1">GPI-anchor</topology>
    </subcellularLocation>
</comment>
<dbReference type="GO" id="GO:0009825">
    <property type="term" value="P:multidimensional cell growth"/>
    <property type="evidence" value="ECO:0007669"/>
    <property type="project" value="TreeGrafter"/>
</dbReference>
<dbReference type="PANTHER" id="PTHR32382:SF0">
    <property type="entry name" value="FASCICLIN-LIKE ARABINOGALACTAN PROTEIN 4"/>
    <property type="match status" value="1"/>
</dbReference>
<keyword evidence="4" id="KW-0336">GPI-anchor</keyword>
<dbReference type="PROSITE" id="PS50213">
    <property type="entry name" value="FAS1"/>
    <property type="match status" value="2"/>
</dbReference>
<name>A0AA88USI4_9ASTE</name>
<evidence type="ECO:0000256" key="6">
    <source>
        <dbReference type="ARBA" id="ARBA00023136"/>
    </source>
</evidence>
<keyword evidence="3" id="KW-1003">Cell membrane</keyword>
<comment type="caution">
    <text evidence="11">The sequence shown here is derived from an EMBL/GenBank/DDBJ whole genome shotgun (WGS) entry which is preliminary data.</text>
</comment>
<organism evidence="11 12">
    <name type="scientific">Escallonia rubra</name>
    <dbReference type="NCBI Taxonomy" id="112253"/>
    <lineage>
        <taxon>Eukaryota</taxon>
        <taxon>Viridiplantae</taxon>
        <taxon>Streptophyta</taxon>
        <taxon>Embryophyta</taxon>
        <taxon>Tracheophyta</taxon>
        <taxon>Spermatophyta</taxon>
        <taxon>Magnoliopsida</taxon>
        <taxon>eudicotyledons</taxon>
        <taxon>Gunneridae</taxon>
        <taxon>Pentapetalae</taxon>
        <taxon>asterids</taxon>
        <taxon>campanulids</taxon>
        <taxon>Escalloniales</taxon>
        <taxon>Escalloniaceae</taxon>
        <taxon>Escallonia</taxon>
    </lineage>
</organism>
<feature type="region of interest" description="Disordered" evidence="8">
    <location>
        <begin position="106"/>
        <end position="135"/>
    </location>
</feature>
<evidence type="ECO:0000256" key="8">
    <source>
        <dbReference type="SAM" id="MobiDB-lite"/>
    </source>
</evidence>
<feature type="domain" description="FAS1" evidence="10">
    <location>
        <begin position="28"/>
        <end position="102"/>
    </location>
</feature>
<keyword evidence="7" id="KW-0449">Lipoprotein</keyword>
<dbReference type="PANTHER" id="PTHR32382">
    <property type="entry name" value="FASCICLIN-LIKE ARABINOGALACTAN PROTEIN"/>
    <property type="match status" value="1"/>
</dbReference>
<comment type="similarity">
    <text evidence="2">Belongs to the fasciclin-like AGP family.</text>
</comment>
<dbReference type="Gene3D" id="2.30.180.10">
    <property type="entry name" value="FAS1 domain"/>
    <property type="match status" value="2"/>
</dbReference>
<evidence type="ECO:0000256" key="4">
    <source>
        <dbReference type="ARBA" id="ARBA00022622"/>
    </source>
</evidence>